<proteinExistence type="predicted"/>
<keyword evidence="1" id="KW-0812">Transmembrane</keyword>
<evidence type="ECO:0000313" key="3">
    <source>
        <dbReference type="Proteomes" id="UP000812277"/>
    </source>
</evidence>
<comment type="caution">
    <text evidence="2">The sequence shown here is derived from an EMBL/GenBank/DDBJ whole genome shotgun (WGS) entry which is preliminary data.</text>
</comment>
<protein>
    <submittedName>
        <fullName evidence="2">Uncharacterized protein</fullName>
    </submittedName>
</protein>
<evidence type="ECO:0000256" key="1">
    <source>
        <dbReference type="SAM" id="Phobius"/>
    </source>
</evidence>
<keyword evidence="1" id="KW-0472">Membrane</keyword>
<feature type="transmembrane region" description="Helical" evidence="1">
    <location>
        <begin position="12"/>
        <end position="32"/>
    </location>
</feature>
<accession>A0ABS7D4L3</accession>
<name>A0ABS7D4L3_9BACL</name>
<gene>
    <name evidence="2" type="ORF">K0T92_08705</name>
</gene>
<keyword evidence="1" id="KW-1133">Transmembrane helix</keyword>
<evidence type="ECO:0000313" key="2">
    <source>
        <dbReference type="EMBL" id="MBW7474825.1"/>
    </source>
</evidence>
<dbReference type="Proteomes" id="UP000812277">
    <property type="component" value="Unassembled WGS sequence"/>
</dbReference>
<dbReference type="EMBL" id="JAHZIJ010000004">
    <property type="protein sequence ID" value="MBW7474825.1"/>
    <property type="molecule type" value="Genomic_DNA"/>
</dbReference>
<keyword evidence="3" id="KW-1185">Reference proteome</keyword>
<organism evidence="2 3">
    <name type="scientific">Paenibacillus oenotherae</name>
    <dbReference type="NCBI Taxonomy" id="1435645"/>
    <lineage>
        <taxon>Bacteria</taxon>
        <taxon>Bacillati</taxon>
        <taxon>Bacillota</taxon>
        <taxon>Bacilli</taxon>
        <taxon>Bacillales</taxon>
        <taxon>Paenibacillaceae</taxon>
        <taxon>Paenibacillus</taxon>
    </lineage>
</organism>
<reference evidence="2 3" key="1">
    <citation type="submission" date="2021-07" db="EMBL/GenBank/DDBJ databases">
        <title>Paenibacillus radiodurans sp. nov., isolated from the southeastern edge of Tengger Desert.</title>
        <authorList>
            <person name="Zhang G."/>
        </authorList>
    </citation>
    <scope>NUCLEOTIDE SEQUENCE [LARGE SCALE GENOMIC DNA]</scope>
    <source>
        <strain evidence="2 3">DT7-4</strain>
    </source>
</reference>
<sequence>MLHVGGRIVSKNLQFLSVIFLGICLLLSSWFISQSLETKKVDVETPSKQASGQDVQNRYEFITIASDYFIIFDKETGDYWDKVGSSEWEKKESILPASK</sequence>